<evidence type="ECO:0000256" key="2">
    <source>
        <dbReference type="ARBA" id="ARBA00023125"/>
    </source>
</evidence>
<feature type="DNA-binding region" description="H-T-H motif" evidence="4">
    <location>
        <begin position="39"/>
        <end position="58"/>
    </location>
</feature>
<accession>A0ABN3K6M5</accession>
<evidence type="ECO:0000256" key="1">
    <source>
        <dbReference type="ARBA" id="ARBA00023015"/>
    </source>
</evidence>
<evidence type="ECO:0000259" key="5">
    <source>
        <dbReference type="PROSITE" id="PS50977"/>
    </source>
</evidence>
<keyword evidence="3" id="KW-0804">Transcription</keyword>
<name>A0ABN3K6M5_9ACTN</name>
<evidence type="ECO:0000313" key="7">
    <source>
        <dbReference type="Proteomes" id="UP001501231"/>
    </source>
</evidence>
<dbReference type="Gene3D" id="1.10.357.10">
    <property type="entry name" value="Tetracycline Repressor, domain 2"/>
    <property type="match status" value="1"/>
</dbReference>
<dbReference type="RefSeq" id="WP_344595899.1">
    <property type="nucleotide sequence ID" value="NZ_BAAARW010000035.1"/>
</dbReference>
<dbReference type="SUPFAM" id="SSF46689">
    <property type="entry name" value="Homeodomain-like"/>
    <property type="match status" value="1"/>
</dbReference>
<dbReference type="InterPro" id="IPR036271">
    <property type="entry name" value="Tet_transcr_reg_TetR-rel_C_sf"/>
</dbReference>
<evidence type="ECO:0000313" key="6">
    <source>
        <dbReference type="EMBL" id="GAA2448063.1"/>
    </source>
</evidence>
<dbReference type="EMBL" id="BAAARW010000035">
    <property type="protein sequence ID" value="GAA2448063.1"/>
    <property type="molecule type" value="Genomic_DNA"/>
</dbReference>
<dbReference type="InterPro" id="IPR009057">
    <property type="entry name" value="Homeodomain-like_sf"/>
</dbReference>
<evidence type="ECO:0000256" key="3">
    <source>
        <dbReference type="ARBA" id="ARBA00023163"/>
    </source>
</evidence>
<comment type="caution">
    <text evidence="6">The sequence shown here is derived from an EMBL/GenBank/DDBJ whole genome shotgun (WGS) entry which is preliminary data.</text>
</comment>
<dbReference type="Pfam" id="PF00440">
    <property type="entry name" value="TetR_N"/>
    <property type="match status" value="1"/>
</dbReference>
<dbReference type="SUPFAM" id="SSF48498">
    <property type="entry name" value="Tetracyclin repressor-like, C-terminal domain"/>
    <property type="match status" value="1"/>
</dbReference>
<dbReference type="InterPro" id="IPR001647">
    <property type="entry name" value="HTH_TetR"/>
</dbReference>
<dbReference type="PANTHER" id="PTHR30055:SF238">
    <property type="entry name" value="MYCOFACTOCIN BIOSYNTHESIS TRANSCRIPTIONAL REGULATOR MFTR-RELATED"/>
    <property type="match status" value="1"/>
</dbReference>
<sequence>MVTSGSTDVPSRPGGKAARTRRLLQRCTLDVIAETGEFTGEVVAERAGVSTATFYAHFATKDHAIEACLAVCFEEYEERMRRVESIEHLLDAGLEATLAAIVTTITRLNEEYRALLRLARARIQASHLLRDQSRSEEHRAFAATLRFVQLGQAAGRIRAGDPEVLTATMRTVVEGLDSWTIRAHPGVAEREVPELLSRYLSPPAP</sequence>
<protein>
    <recommendedName>
        <fullName evidence="5">HTH tetR-type domain-containing protein</fullName>
    </recommendedName>
</protein>
<gene>
    <name evidence="6" type="ORF">GCM10010191_76810</name>
</gene>
<proteinExistence type="predicted"/>
<keyword evidence="7" id="KW-1185">Reference proteome</keyword>
<evidence type="ECO:0000256" key="4">
    <source>
        <dbReference type="PROSITE-ProRule" id="PRU00335"/>
    </source>
</evidence>
<dbReference type="PANTHER" id="PTHR30055">
    <property type="entry name" value="HTH-TYPE TRANSCRIPTIONAL REGULATOR RUTR"/>
    <property type="match status" value="1"/>
</dbReference>
<dbReference type="Proteomes" id="UP001501231">
    <property type="component" value="Unassembled WGS sequence"/>
</dbReference>
<keyword evidence="2 4" id="KW-0238">DNA-binding</keyword>
<dbReference type="PROSITE" id="PS50977">
    <property type="entry name" value="HTH_TETR_2"/>
    <property type="match status" value="1"/>
</dbReference>
<keyword evidence="1" id="KW-0805">Transcription regulation</keyword>
<feature type="domain" description="HTH tetR-type" evidence="5">
    <location>
        <begin position="18"/>
        <end position="76"/>
    </location>
</feature>
<organism evidence="6 7">
    <name type="scientific">Actinomadura vinacea</name>
    <dbReference type="NCBI Taxonomy" id="115336"/>
    <lineage>
        <taxon>Bacteria</taxon>
        <taxon>Bacillati</taxon>
        <taxon>Actinomycetota</taxon>
        <taxon>Actinomycetes</taxon>
        <taxon>Streptosporangiales</taxon>
        <taxon>Thermomonosporaceae</taxon>
        <taxon>Actinomadura</taxon>
    </lineage>
</organism>
<reference evidence="6 7" key="1">
    <citation type="journal article" date="2019" name="Int. J. Syst. Evol. Microbiol.">
        <title>The Global Catalogue of Microorganisms (GCM) 10K type strain sequencing project: providing services to taxonomists for standard genome sequencing and annotation.</title>
        <authorList>
            <consortium name="The Broad Institute Genomics Platform"/>
            <consortium name="The Broad Institute Genome Sequencing Center for Infectious Disease"/>
            <person name="Wu L."/>
            <person name="Ma J."/>
        </authorList>
    </citation>
    <scope>NUCLEOTIDE SEQUENCE [LARGE SCALE GENOMIC DNA]</scope>
    <source>
        <strain evidence="6 7">JCM 3325</strain>
    </source>
</reference>
<dbReference type="InterPro" id="IPR050109">
    <property type="entry name" value="HTH-type_TetR-like_transc_reg"/>
</dbReference>